<dbReference type="RefSeq" id="WP_159033660.1">
    <property type="nucleotide sequence ID" value="NZ_CP087711.1"/>
</dbReference>
<dbReference type="GO" id="GO:0006310">
    <property type="term" value="P:DNA recombination"/>
    <property type="evidence" value="ECO:0007669"/>
    <property type="project" value="UniProtKB-KW"/>
</dbReference>
<dbReference type="InterPro" id="IPR012884">
    <property type="entry name" value="Excisionase-like"/>
</dbReference>
<proteinExistence type="predicted"/>
<name>A0A8I1W7D6_PLESH</name>
<dbReference type="SUPFAM" id="SSF46955">
    <property type="entry name" value="Putative DNA-binding domain"/>
    <property type="match status" value="1"/>
</dbReference>
<evidence type="ECO:0000313" key="5">
    <source>
        <dbReference type="Proteomes" id="UP000664658"/>
    </source>
</evidence>
<dbReference type="InterPro" id="IPR038137">
    <property type="entry name" value="Excisionase-like_sf"/>
</dbReference>
<protein>
    <submittedName>
        <fullName evidence="4">Excisionase</fullName>
    </submittedName>
</protein>
<dbReference type="Pfam" id="PF07825">
    <property type="entry name" value="Exc"/>
    <property type="match status" value="1"/>
</dbReference>
<dbReference type="Gene3D" id="1.10.1660.20">
    <property type="match status" value="1"/>
</dbReference>
<evidence type="ECO:0000256" key="2">
    <source>
        <dbReference type="ARBA" id="ARBA00023172"/>
    </source>
</evidence>
<evidence type="ECO:0000259" key="3">
    <source>
        <dbReference type="Pfam" id="PF07825"/>
    </source>
</evidence>
<gene>
    <name evidence="4" type="ORF">J2R62_05710</name>
</gene>
<sequence length="79" mass="8926">MTARLIPLSEWADLTFAKNAPCKATLNRWAAQAYIQPAPKKIARRWFVEPDAEYIGEQVKPAIFKTDNPKLKRILSGNG</sequence>
<dbReference type="GO" id="GO:0003677">
    <property type="term" value="F:DNA binding"/>
    <property type="evidence" value="ECO:0007669"/>
    <property type="project" value="UniProtKB-KW"/>
</dbReference>
<comment type="caution">
    <text evidence="4">The sequence shown here is derived from an EMBL/GenBank/DDBJ whole genome shotgun (WGS) entry which is preliminary data.</text>
</comment>
<reference evidence="4" key="1">
    <citation type="submission" date="2021-03" db="EMBL/GenBank/DDBJ databases">
        <title>Plesiomonas shigelloides zfcc0051, isolated from zebrafish feces.</title>
        <authorList>
            <person name="Vanderhoek Z."/>
            <person name="Gaulke C."/>
        </authorList>
    </citation>
    <scope>NUCLEOTIDE SEQUENCE</scope>
    <source>
        <strain evidence="4">Zfcc0051</strain>
    </source>
</reference>
<dbReference type="AlphaFoldDB" id="A0A8I1W7D6"/>
<dbReference type="Proteomes" id="UP000664658">
    <property type="component" value="Unassembled WGS sequence"/>
</dbReference>
<evidence type="ECO:0000313" key="4">
    <source>
        <dbReference type="EMBL" id="MBO1107722.1"/>
    </source>
</evidence>
<keyword evidence="2" id="KW-0233">DNA recombination</keyword>
<keyword evidence="1" id="KW-0238">DNA-binding</keyword>
<evidence type="ECO:0000256" key="1">
    <source>
        <dbReference type="ARBA" id="ARBA00023125"/>
    </source>
</evidence>
<accession>A0A8I1W7D6</accession>
<organism evidence="4 5">
    <name type="scientific">Plesiomonas shigelloides</name>
    <name type="common">Aeromonas shigelloides</name>
    <dbReference type="NCBI Taxonomy" id="703"/>
    <lineage>
        <taxon>Bacteria</taxon>
        <taxon>Pseudomonadati</taxon>
        <taxon>Pseudomonadota</taxon>
        <taxon>Gammaproteobacteria</taxon>
        <taxon>Enterobacterales</taxon>
        <taxon>Enterobacteriaceae</taxon>
        <taxon>Plesiomonas</taxon>
    </lineage>
</organism>
<feature type="domain" description="Excisionase-like" evidence="3">
    <location>
        <begin position="7"/>
        <end position="77"/>
    </location>
</feature>
<dbReference type="GeneID" id="69706638"/>
<dbReference type="EMBL" id="JAFNAA010000004">
    <property type="protein sequence ID" value="MBO1107722.1"/>
    <property type="molecule type" value="Genomic_DNA"/>
</dbReference>
<dbReference type="InterPro" id="IPR009061">
    <property type="entry name" value="DNA-bd_dom_put_sf"/>
</dbReference>